<dbReference type="Pfam" id="PF06252">
    <property type="entry name" value="GemA"/>
    <property type="match status" value="1"/>
</dbReference>
<dbReference type="InterPro" id="IPR009363">
    <property type="entry name" value="Phage_Mu_Gp16"/>
</dbReference>
<organism evidence="1 2">
    <name type="scientific">Azospirillum oleiclasticum</name>
    <dbReference type="NCBI Taxonomy" id="2735135"/>
    <lineage>
        <taxon>Bacteria</taxon>
        <taxon>Pseudomonadati</taxon>
        <taxon>Pseudomonadota</taxon>
        <taxon>Alphaproteobacteria</taxon>
        <taxon>Rhodospirillales</taxon>
        <taxon>Azospirillaceae</taxon>
        <taxon>Azospirillum</taxon>
    </lineage>
</organism>
<protein>
    <submittedName>
        <fullName evidence="1">Regulatory protein GemA</fullName>
    </submittedName>
</protein>
<reference evidence="1 2" key="1">
    <citation type="submission" date="2020-05" db="EMBL/GenBank/DDBJ databases">
        <title>Azospirillum oleiclasticum sp. nov, a nitrogen-fixing and heavy crude oil-emulsifying bacterium isolated from the crude oil of Yumen Oilfield.</title>
        <authorList>
            <person name="Wu D."/>
            <person name="Cai M."/>
            <person name="Zhang X."/>
        </authorList>
    </citation>
    <scope>NUCLEOTIDE SEQUENCE [LARGE SCALE GENOMIC DNA]</scope>
    <source>
        <strain evidence="1 2">ROY-1-1-2</strain>
    </source>
</reference>
<evidence type="ECO:0000313" key="1">
    <source>
        <dbReference type="EMBL" id="NYZ24509.1"/>
    </source>
</evidence>
<name>A0ABX2TJI3_9PROT</name>
<dbReference type="RefSeq" id="WP_180286287.1">
    <property type="nucleotide sequence ID" value="NZ_JABFDB010000041.1"/>
</dbReference>
<evidence type="ECO:0000313" key="2">
    <source>
        <dbReference type="Proteomes" id="UP000584642"/>
    </source>
</evidence>
<sequence length="156" mass="16757">MTARVKPSGAKAANPLAPLIAKVQTLRRQVPTLADDAVWRPFLARHAGGITSTRAMSETQLHAVVRALYAAGAPKRPGSSGGKRQPYADSPQLAKARALWIALADAGKVRDRSDTALAAFIRRQTRQDIGMLSPERWAQVIEALKGWADRVGAAVE</sequence>
<gene>
    <name evidence="1" type="ORF">HND93_32805</name>
</gene>
<proteinExistence type="predicted"/>
<comment type="caution">
    <text evidence="1">The sequence shown here is derived from an EMBL/GenBank/DDBJ whole genome shotgun (WGS) entry which is preliminary data.</text>
</comment>
<dbReference type="Proteomes" id="UP000584642">
    <property type="component" value="Unassembled WGS sequence"/>
</dbReference>
<accession>A0ABX2TJI3</accession>
<keyword evidence="2" id="KW-1185">Reference proteome</keyword>
<dbReference type="EMBL" id="JABFDB010000041">
    <property type="protein sequence ID" value="NYZ24509.1"/>
    <property type="molecule type" value="Genomic_DNA"/>
</dbReference>